<gene>
    <name evidence="3" type="ORF">EWH70_26015</name>
</gene>
<proteinExistence type="predicted"/>
<feature type="compositionally biased region" description="Basic and acidic residues" evidence="1">
    <location>
        <begin position="395"/>
        <end position="423"/>
    </location>
</feature>
<feature type="region of interest" description="Disordered" evidence="1">
    <location>
        <begin position="395"/>
        <end position="433"/>
    </location>
</feature>
<feature type="compositionally biased region" description="Basic and acidic residues" evidence="1">
    <location>
        <begin position="129"/>
        <end position="146"/>
    </location>
</feature>
<keyword evidence="4" id="KW-1185">Reference proteome</keyword>
<accession>A0A4Q7J2Y9</accession>
<dbReference type="OrthoDB" id="3765013at2"/>
<keyword evidence="2" id="KW-0732">Signal</keyword>
<feature type="compositionally biased region" description="Basic and acidic residues" evidence="1">
    <location>
        <begin position="581"/>
        <end position="597"/>
    </location>
</feature>
<dbReference type="AlphaFoldDB" id="A0A4Q7J2Y9"/>
<dbReference type="Proteomes" id="UP000292003">
    <property type="component" value="Unassembled WGS sequence"/>
</dbReference>
<feature type="region of interest" description="Disordered" evidence="1">
    <location>
        <begin position="472"/>
        <end position="690"/>
    </location>
</feature>
<feature type="signal peptide" evidence="2">
    <location>
        <begin position="1"/>
        <end position="23"/>
    </location>
</feature>
<comment type="caution">
    <text evidence="3">The sequence shown here is derived from an EMBL/GenBank/DDBJ whole genome shotgun (WGS) entry which is preliminary data.</text>
</comment>
<sequence>MYTLSGGALSVFFVLAAAQQAHAEPRDTAGGRIGVSAKNTSGSANAAERRQGNEEKGKRQAKATEDRRQAENRRRVDSGPSGRNEQTERRSRKARSDPERQKQERRKVDDGPSGNKDQRERLARKRQGEKKAEEGRKQEENRRRVDSGPSGRNEQTGKRARQARWEKSSPEDKRRAVEAEQGRRKAEEERRQVENRDRVDRGPSGRNEQTGKRARQARWENLSPENKRQAELGRQAAEQGRRKAEEANRRRAEDLRRQVEERKRIDSGPSGRNEQTGKRARQARWENLSPENKRQAELGRQAAAEARRKAEEARQREENKSWREKVGDTLRGAEEAFERKLAEDRAWAEDQINQERNAPDKSTDLATGARRFSAGVYKSVYDNVHAAGEYMEKLDRASKGDQQAQREVEQDARNAVEGVKRTATDAWNDPKGSFDKVVEAGRKAVDNFRRAPISGAGELVGDLVGAGKVTKSAKAVAGGDSGRSPEPGSGPDAGRPDTPAPQGSPDPPGGSAGRAGGEGSGTAAGGGDRGAPPAGTGANRGGDRGGESGRGAADNAGPRGDAGSRGGGESRRGTAGSTGDRAPRGDADRDGESRRGGAGDAGSRGDGQSRRGAAGSRASRDDSRDSDDAREASGRRDDDSRRAAPANPARERARTADNDDNDRPRGAIPYHGGDSDFRPLPVRLGDEPVGPPAWTLSETVHPGAGAEFLGVGGPRAVRWDVEPMHRADDPDSSLVRYEGGATAGHKEHKKPGGKFSAERKFAVDGSASAGVSHGFFVKPLGQDVKPNTAGWSAEASVKGGIGQKGSVSYDTGKDKPVRARVKGDGFAGAEAKATARSNRDALLLLGEFFAGLKAGLRGGVDFRGIGISANVEGMAGVGGLAKFGFERGPNGMHLGGYLGGSLGLGGGAGVDITFDRKKGKQTVQDGAEAINRIGNRAALANAVDRADAGNKTTPRKKGVPVKKPNKGKHATKGNKKRKG</sequence>
<feature type="compositionally biased region" description="Basic and acidic residues" evidence="1">
    <location>
        <begin position="239"/>
        <end position="266"/>
    </location>
</feature>
<evidence type="ECO:0000313" key="4">
    <source>
        <dbReference type="Proteomes" id="UP000292003"/>
    </source>
</evidence>
<feature type="compositionally biased region" description="Basic and acidic residues" evidence="1">
    <location>
        <begin position="618"/>
        <end position="642"/>
    </location>
</feature>
<feature type="compositionally biased region" description="Low complexity" evidence="1">
    <location>
        <begin position="550"/>
        <end position="561"/>
    </location>
</feature>
<feature type="compositionally biased region" description="Basic and acidic residues" evidence="1">
    <location>
        <begin position="85"/>
        <end position="121"/>
    </location>
</feature>
<feature type="compositionally biased region" description="Basic and acidic residues" evidence="1">
    <location>
        <begin position="305"/>
        <end position="327"/>
    </location>
</feature>
<feature type="region of interest" description="Disordered" evidence="1">
    <location>
        <begin position="348"/>
        <end position="367"/>
    </location>
</feature>
<feature type="chain" id="PRO_5020750418" evidence="2">
    <location>
        <begin position="24"/>
        <end position="979"/>
    </location>
</feature>
<feature type="compositionally biased region" description="Pro residues" evidence="1">
    <location>
        <begin position="498"/>
        <end position="508"/>
    </location>
</feature>
<feature type="region of interest" description="Disordered" evidence="1">
    <location>
        <begin position="941"/>
        <end position="979"/>
    </location>
</feature>
<evidence type="ECO:0000256" key="2">
    <source>
        <dbReference type="SAM" id="SignalP"/>
    </source>
</evidence>
<reference evidence="3 4" key="1">
    <citation type="submission" date="2019-02" db="EMBL/GenBank/DDBJ databases">
        <title>Draft genome sequence of Amycolatopsis sp. 8-3EHSu isolated from roots of Suaeda maritima.</title>
        <authorList>
            <person name="Duangmal K."/>
            <person name="Chantavorakit T."/>
        </authorList>
    </citation>
    <scope>NUCLEOTIDE SEQUENCE [LARGE SCALE GENOMIC DNA]</scope>
    <source>
        <strain evidence="3 4">8-3EHSu</strain>
    </source>
</reference>
<organism evidence="3 4">
    <name type="scientific">Amycolatopsis suaedae</name>
    <dbReference type="NCBI Taxonomy" id="2510978"/>
    <lineage>
        <taxon>Bacteria</taxon>
        <taxon>Bacillati</taxon>
        <taxon>Actinomycetota</taxon>
        <taxon>Actinomycetes</taxon>
        <taxon>Pseudonocardiales</taxon>
        <taxon>Pseudonocardiaceae</taxon>
        <taxon>Amycolatopsis</taxon>
    </lineage>
</organism>
<dbReference type="EMBL" id="SFCC01000014">
    <property type="protein sequence ID" value="RZQ60946.1"/>
    <property type="molecule type" value="Genomic_DNA"/>
</dbReference>
<dbReference type="RefSeq" id="WP_130478159.1">
    <property type="nucleotide sequence ID" value="NZ_SFCC01000014.1"/>
</dbReference>
<protein>
    <submittedName>
        <fullName evidence="3">Uncharacterized protein</fullName>
    </submittedName>
</protein>
<feature type="compositionally biased region" description="Basic and acidic residues" evidence="1">
    <location>
        <begin position="163"/>
        <end position="203"/>
    </location>
</feature>
<feature type="compositionally biased region" description="Basic residues" evidence="1">
    <location>
        <begin position="953"/>
        <end position="979"/>
    </location>
</feature>
<name>A0A4Q7J2Y9_9PSEU</name>
<feature type="region of interest" description="Disordered" evidence="1">
    <location>
        <begin position="20"/>
        <end position="327"/>
    </location>
</feature>
<feature type="compositionally biased region" description="Gly residues" evidence="1">
    <location>
        <begin position="510"/>
        <end position="529"/>
    </location>
</feature>
<feature type="compositionally biased region" description="Basic and acidic residues" evidence="1">
    <location>
        <begin position="47"/>
        <end position="77"/>
    </location>
</feature>
<feature type="compositionally biased region" description="Basic and acidic residues" evidence="1">
    <location>
        <begin position="649"/>
        <end position="665"/>
    </location>
</feature>
<evidence type="ECO:0000256" key="1">
    <source>
        <dbReference type="SAM" id="MobiDB-lite"/>
    </source>
</evidence>
<evidence type="ECO:0000313" key="3">
    <source>
        <dbReference type="EMBL" id="RZQ60946.1"/>
    </source>
</evidence>